<gene>
    <name evidence="1" type="ORF">PQR63_02040</name>
</gene>
<sequence length="89" mass="10409">MSKMTQTVTAQRVSADMAQFRRFLHIELNRVSRSGPTDPVILRYRALAQTSALDKAEAQEYAQLFNRMYSRWRWRQATAQALARRQASF</sequence>
<protein>
    <submittedName>
        <fullName evidence="1">Uncharacterized protein</fullName>
    </submittedName>
</protein>
<keyword evidence="2" id="KW-1185">Reference proteome</keyword>
<dbReference type="RefSeq" id="WP_408165187.1">
    <property type="nucleotide sequence ID" value="NZ_JAQQFR010000001.1"/>
</dbReference>
<evidence type="ECO:0000313" key="2">
    <source>
        <dbReference type="Proteomes" id="UP001629214"/>
    </source>
</evidence>
<accession>A0ABW8Z224</accession>
<evidence type="ECO:0000313" key="1">
    <source>
        <dbReference type="EMBL" id="MFL9877147.1"/>
    </source>
</evidence>
<dbReference type="Proteomes" id="UP001629214">
    <property type="component" value="Unassembled WGS sequence"/>
</dbReference>
<dbReference type="EMBL" id="JAQQFR010000001">
    <property type="protein sequence ID" value="MFL9877147.1"/>
    <property type="molecule type" value="Genomic_DNA"/>
</dbReference>
<name>A0ABW8Z224_9BURK</name>
<comment type="caution">
    <text evidence="1">The sequence shown here is derived from an EMBL/GenBank/DDBJ whole genome shotgun (WGS) entry which is preliminary data.</text>
</comment>
<organism evidence="1 2">
    <name type="scientific">Herbaspirillum rhizosphaerae</name>
    <dbReference type="NCBI Taxonomy" id="346179"/>
    <lineage>
        <taxon>Bacteria</taxon>
        <taxon>Pseudomonadati</taxon>
        <taxon>Pseudomonadota</taxon>
        <taxon>Betaproteobacteria</taxon>
        <taxon>Burkholderiales</taxon>
        <taxon>Oxalobacteraceae</taxon>
        <taxon>Herbaspirillum</taxon>
    </lineage>
</organism>
<reference evidence="1 2" key="1">
    <citation type="journal article" date="2024" name="Chem. Sci.">
        <title>Discovery of megapolipeptins by genome mining of a Burkholderiales bacteria collection.</title>
        <authorList>
            <person name="Paulo B.S."/>
            <person name="Recchia M.J.J."/>
            <person name="Lee S."/>
            <person name="Fergusson C.H."/>
            <person name="Romanowski S.B."/>
            <person name="Hernandez A."/>
            <person name="Krull N."/>
            <person name="Liu D.Y."/>
            <person name="Cavanagh H."/>
            <person name="Bos A."/>
            <person name="Gray C.A."/>
            <person name="Murphy B.T."/>
            <person name="Linington R.G."/>
            <person name="Eustaquio A.S."/>
        </authorList>
    </citation>
    <scope>NUCLEOTIDE SEQUENCE [LARGE SCALE GENOMIC DNA]</scope>
    <source>
        <strain evidence="1 2">RL21-008-BIB-B</strain>
    </source>
</reference>
<proteinExistence type="predicted"/>